<evidence type="ECO:0000256" key="1">
    <source>
        <dbReference type="ARBA" id="ARBA00005046"/>
    </source>
</evidence>
<accession>A0A347W2R6</accession>
<proteinExistence type="predicted"/>
<keyword evidence="2" id="KW-0501">Molybdenum cofactor biosynthesis</keyword>
<keyword evidence="6" id="KW-1185">Reference proteome</keyword>
<feature type="domain" description="Molybdopterin cofactor biosynthesis C (MoaC)" evidence="4">
    <location>
        <begin position="23"/>
        <end position="98"/>
    </location>
</feature>
<dbReference type="AlphaFoldDB" id="A0A347W2R6"/>
<name>A0A347W2R6_9HELI</name>
<reference evidence="5 6" key="1">
    <citation type="journal article" date="2014" name="Genome Announc.">
        <title>Draft genome sequences of eight enterohepatic helicobacter species isolated from both laboratory and wild rodents.</title>
        <authorList>
            <person name="Sheh A."/>
            <person name="Shen Z."/>
            <person name="Fox J.G."/>
        </authorList>
    </citation>
    <scope>NUCLEOTIDE SEQUENCE [LARGE SCALE GENOMIC DNA]</scope>
    <source>
        <strain evidence="5 6">MIT 97-6194</strain>
    </source>
</reference>
<dbReference type="Pfam" id="PF01967">
    <property type="entry name" value="MoaC"/>
    <property type="match status" value="1"/>
</dbReference>
<dbReference type="OrthoDB" id="9794429at2"/>
<dbReference type="InterPro" id="IPR036522">
    <property type="entry name" value="MoaC_sf"/>
</dbReference>
<organism evidence="5 6">
    <name type="scientific">Helicobacter saguini</name>
    <dbReference type="NCBI Taxonomy" id="1548018"/>
    <lineage>
        <taxon>Bacteria</taxon>
        <taxon>Pseudomonadati</taxon>
        <taxon>Campylobacterota</taxon>
        <taxon>Epsilonproteobacteria</taxon>
        <taxon>Campylobacterales</taxon>
        <taxon>Helicobacteraceae</taxon>
        <taxon>Helicobacter</taxon>
    </lineage>
</organism>
<dbReference type="Proteomes" id="UP000029714">
    <property type="component" value="Unassembled WGS sequence"/>
</dbReference>
<dbReference type="SUPFAM" id="SSF55040">
    <property type="entry name" value="Molybdenum cofactor biosynthesis protein C, MoaC"/>
    <property type="match status" value="1"/>
</dbReference>
<sequence>MVKFLFVFYNLNSKKLGKMIFLKDISKKKLQEFESLARGIMIVPSKVYYDFNSSLQKDSILQSAVIIGINAAKRTADMFPLCHALEIYNIEIDITPSDNILRASEIDKGEFLPSFKPKKFKFSSKKAEMAASKVAENSQNSNEIISISKLKEAKRRFNEKESAQIHHLNHAKKSANAKCGFITLVSVKTLSRVRPDIEALNALNAVHLSLINMLNTRNAEVIESKLDISE</sequence>
<gene>
    <name evidence="5" type="ORF">LS64_006660</name>
</gene>
<dbReference type="InterPro" id="IPR002820">
    <property type="entry name" value="Mopterin_CF_biosynth-C_dom"/>
</dbReference>
<dbReference type="GO" id="GO:0006777">
    <property type="term" value="P:Mo-molybdopterin cofactor biosynthetic process"/>
    <property type="evidence" value="ECO:0007669"/>
    <property type="project" value="UniProtKB-KW"/>
</dbReference>
<evidence type="ECO:0000256" key="2">
    <source>
        <dbReference type="ARBA" id="ARBA00023150"/>
    </source>
</evidence>
<dbReference type="UniPathway" id="UPA00344"/>
<dbReference type="Gene3D" id="3.30.70.640">
    <property type="entry name" value="Molybdopterin cofactor biosynthesis C (MoaC) domain"/>
    <property type="match status" value="1"/>
</dbReference>
<protein>
    <recommendedName>
        <fullName evidence="4">Molybdopterin cofactor biosynthesis C (MoaC) domain-containing protein</fullName>
    </recommendedName>
</protein>
<evidence type="ECO:0000256" key="3">
    <source>
        <dbReference type="ARBA" id="ARBA00055087"/>
    </source>
</evidence>
<comment type="function">
    <text evidence="3">Catalyzes the conversion of (8S)-3',8-cyclo-7,8-dihydroguanosine 5'-triphosphate to cyclic pyranopterin monophosphate (cPMP).</text>
</comment>
<evidence type="ECO:0000313" key="6">
    <source>
        <dbReference type="Proteomes" id="UP000029714"/>
    </source>
</evidence>
<reference evidence="5 6" key="2">
    <citation type="journal article" date="2016" name="Infect. Immun.">
        <title>Helicobacter saguini, a Novel Helicobacter Isolated from Cotton-Top Tamarins with Ulcerative Colitis, Has Proinflammatory Properties and Induces Typhlocolitis and Dysplasia in Gnotobiotic IL-10-/- Mice.</title>
        <authorList>
            <person name="Shen Z."/>
            <person name="Mannion A."/>
            <person name="Whary M.T."/>
            <person name="Muthupalani S."/>
            <person name="Sheh A."/>
            <person name="Feng Y."/>
            <person name="Gong G."/>
            <person name="Vandamme P."/>
            <person name="Holcombe H.R."/>
            <person name="Paster B.J."/>
            <person name="Fox J.G."/>
        </authorList>
    </citation>
    <scope>NUCLEOTIDE SEQUENCE [LARGE SCALE GENOMIC DNA]</scope>
    <source>
        <strain evidence="5 6">MIT 97-6194</strain>
    </source>
</reference>
<evidence type="ECO:0000259" key="4">
    <source>
        <dbReference type="Pfam" id="PF01967"/>
    </source>
</evidence>
<dbReference type="EMBL" id="JRMP02000009">
    <property type="protein sequence ID" value="TLD94179.1"/>
    <property type="molecule type" value="Genomic_DNA"/>
</dbReference>
<comment type="pathway">
    <text evidence="1">Cofactor biosynthesis; molybdopterin biosynthesis.</text>
</comment>
<evidence type="ECO:0000313" key="5">
    <source>
        <dbReference type="EMBL" id="TLD94179.1"/>
    </source>
</evidence>
<comment type="caution">
    <text evidence="5">The sequence shown here is derived from an EMBL/GenBank/DDBJ whole genome shotgun (WGS) entry which is preliminary data.</text>
</comment>